<keyword evidence="3" id="KW-1185">Reference proteome</keyword>
<reference evidence="3" key="1">
    <citation type="submission" date="2016-03" db="EMBL/GenBank/DDBJ databases">
        <authorList>
            <person name="Guldener U."/>
        </authorList>
    </citation>
    <scope>NUCLEOTIDE SEQUENCE [LARGE SCALE GENOMIC DNA]</scope>
</reference>
<evidence type="ECO:0000313" key="2">
    <source>
        <dbReference type="EMBL" id="CZT48460.1"/>
    </source>
</evidence>
<dbReference type="InterPro" id="IPR010730">
    <property type="entry name" value="HET"/>
</dbReference>
<organism evidence="2 3">
    <name type="scientific">Rhynchosporium secalis</name>
    <name type="common">Barley scald fungus</name>
    <dbReference type="NCBI Taxonomy" id="38038"/>
    <lineage>
        <taxon>Eukaryota</taxon>
        <taxon>Fungi</taxon>
        <taxon>Dikarya</taxon>
        <taxon>Ascomycota</taxon>
        <taxon>Pezizomycotina</taxon>
        <taxon>Leotiomycetes</taxon>
        <taxon>Helotiales</taxon>
        <taxon>Ploettnerulaceae</taxon>
        <taxon>Rhynchosporium</taxon>
    </lineage>
</organism>
<protein>
    <recommendedName>
        <fullName evidence="1">Heterokaryon incompatibility domain-containing protein</fullName>
    </recommendedName>
</protein>
<feature type="domain" description="Heterokaryon incompatibility" evidence="1">
    <location>
        <begin position="9"/>
        <end position="85"/>
    </location>
</feature>
<accession>A0A1E1MH85</accession>
<sequence>MYHREFKACAQRLRPKLGEQDLVMWVDEICTKQADITKRNGQTANTRAIYQHAASVAVFLGMESSRSAGAMRSARDLDKSASREELKKLVEDPGRKERIEGLVTLFTTQY</sequence>
<dbReference type="Proteomes" id="UP000177625">
    <property type="component" value="Unassembled WGS sequence"/>
</dbReference>
<dbReference type="EMBL" id="FJVC01000335">
    <property type="protein sequence ID" value="CZT48460.1"/>
    <property type="molecule type" value="Genomic_DNA"/>
</dbReference>
<dbReference type="Pfam" id="PF06985">
    <property type="entry name" value="HET"/>
    <property type="match status" value="1"/>
</dbReference>
<gene>
    <name evidence="2" type="ORF">RSE6_09154</name>
</gene>
<dbReference type="AlphaFoldDB" id="A0A1E1MH85"/>
<evidence type="ECO:0000259" key="1">
    <source>
        <dbReference type="Pfam" id="PF06985"/>
    </source>
</evidence>
<name>A0A1E1MH85_RHYSE</name>
<evidence type="ECO:0000313" key="3">
    <source>
        <dbReference type="Proteomes" id="UP000177625"/>
    </source>
</evidence>
<proteinExistence type="predicted"/>